<evidence type="ECO:0000256" key="2">
    <source>
        <dbReference type="PIRSR" id="PIRSR601461-2"/>
    </source>
</evidence>
<dbReference type="PANTHER" id="PTHR47966:SF51">
    <property type="entry name" value="BETA-SITE APP-CLEAVING ENZYME, ISOFORM A-RELATED"/>
    <property type="match status" value="1"/>
</dbReference>
<organism evidence="4 5">
    <name type="scientific">Piedraia hortae CBS 480.64</name>
    <dbReference type="NCBI Taxonomy" id="1314780"/>
    <lineage>
        <taxon>Eukaryota</taxon>
        <taxon>Fungi</taxon>
        <taxon>Dikarya</taxon>
        <taxon>Ascomycota</taxon>
        <taxon>Pezizomycotina</taxon>
        <taxon>Dothideomycetes</taxon>
        <taxon>Dothideomycetidae</taxon>
        <taxon>Capnodiales</taxon>
        <taxon>Piedraiaceae</taxon>
        <taxon>Piedraia</taxon>
    </lineage>
</organism>
<comment type="similarity">
    <text evidence="1">Belongs to the peptidase A1 family.</text>
</comment>
<dbReference type="GO" id="GO:0006508">
    <property type="term" value="P:proteolysis"/>
    <property type="evidence" value="ECO:0007669"/>
    <property type="project" value="UniProtKB-KW"/>
</dbReference>
<dbReference type="PROSITE" id="PS51767">
    <property type="entry name" value="PEPTIDASE_A1"/>
    <property type="match status" value="1"/>
</dbReference>
<keyword evidence="5" id="KW-1185">Reference proteome</keyword>
<dbReference type="InterPro" id="IPR021109">
    <property type="entry name" value="Peptidase_aspartic_dom_sf"/>
</dbReference>
<dbReference type="PANTHER" id="PTHR47966">
    <property type="entry name" value="BETA-SITE APP-CLEAVING ENZYME, ISOFORM A-RELATED"/>
    <property type="match status" value="1"/>
</dbReference>
<dbReference type="Gene3D" id="2.40.70.10">
    <property type="entry name" value="Acid Proteases"/>
    <property type="match status" value="2"/>
</dbReference>
<accession>A0A6A7C1S0</accession>
<dbReference type="InterPro" id="IPR001461">
    <property type="entry name" value="Aspartic_peptidase_A1"/>
</dbReference>
<evidence type="ECO:0000313" key="5">
    <source>
        <dbReference type="Proteomes" id="UP000799421"/>
    </source>
</evidence>
<dbReference type="SUPFAM" id="SSF50630">
    <property type="entry name" value="Acid proteases"/>
    <property type="match status" value="1"/>
</dbReference>
<protein>
    <submittedName>
        <fullName evidence="4">Acid protease</fullName>
    </submittedName>
</protein>
<dbReference type="Pfam" id="PF00026">
    <property type="entry name" value="Asp"/>
    <property type="match status" value="1"/>
</dbReference>
<name>A0A6A7C1S0_9PEZI</name>
<evidence type="ECO:0000313" key="4">
    <source>
        <dbReference type="EMBL" id="KAF2861460.1"/>
    </source>
</evidence>
<keyword evidence="2" id="KW-1015">Disulfide bond</keyword>
<dbReference type="InterPro" id="IPR033121">
    <property type="entry name" value="PEPTIDASE_A1"/>
</dbReference>
<reference evidence="4" key="1">
    <citation type="journal article" date="2020" name="Stud. Mycol.">
        <title>101 Dothideomycetes genomes: a test case for predicting lifestyles and emergence of pathogens.</title>
        <authorList>
            <person name="Haridas S."/>
            <person name="Albert R."/>
            <person name="Binder M."/>
            <person name="Bloem J."/>
            <person name="Labutti K."/>
            <person name="Salamov A."/>
            <person name="Andreopoulos B."/>
            <person name="Baker S."/>
            <person name="Barry K."/>
            <person name="Bills G."/>
            <person name="Bluhm B."/>
            <person name="Cannon C."/>
            <person name="Castanera R."/>
            <person name="Culley D."/>
            <person name="Daum C."/>
            <person name="Ezra D."/>
            <person name="Gonzalez J."/>
            <person name="Henrissat B."/>
            <person name="Kuo A."/>
            <person name="Liang C."/>
            <person name="Lipzen A."/>
            <person name="Lutzoni F."/>
            <person name="Magnuson J."/>
            <person name="Mondo S."/>
            <person name="Nolan M."/>
            <person name="Ohm R."/>
            <person name="Pangilinan J."/>
            <person name="Park H.-J."/>
            <person name="Ramirez L."/>
            <person name="Alfaro M."/>
            <person name="Sun H."/>
            <person name="Tritt A."/>
            <person name="Yoshinaga Y."/>
            <person name="Zwiers L.-H."/>
            <person name="Turgeon B."/>
            <person name="Goodwin S."/>
            <person name="Spatafora J."/>
            <person name="Crous P."/>
            <person name="Grigoriev I."/>
        </authorList>
    </citation>
    <scope>NUCLEOTIDE SEQUENCE</scope>
    <source>
        <strain evidence="4">CBS 480.64</strain>
    </source>
</reference>
<dbReference type="GO" id="GO:0004190">
    <property type="term" value="F:aspartic-type endopeptidase activity"/>
    <property type="evidence" value="ECO:0007669"/>
    <property type="project" value="InterPro"/>
</dbReference>
<dbReference type="EMBL" id="MU005972">
    <property type="protein sequence ID" value="KAF2861460.1"/>
    <property type="molecule type" value="Genomic_DNA"/>
</dbReference>
<feature type="domain" description="Peptidase A1" evidence="3">
    <location>
        <begin position="52"/>
        <end position="394"/>
    </location>
</feature>
<evidence type="ECO:0000259" key="3">
    <source>
        <dbReference type="PROSITE" id="PS51767"/>
    </source>
</evidence>
<dbReference type="AlphaFoldDB" id="A0A6A7C1S0"/>
<dbReference type="OrthoDB" id="771136at2759"/>
<evidence type="ECO:0000256" key="1">
    <source>
        <dbReference type="ARBA" id="ARBA00007447"/>
    </source>
</evidence>
<sequence>MLLLIGGALALPEMSLTKLDSRLQKSHLTRVLRRDAFETTMYNAQWTMGGGCYINVTIGTPPQDQVLMLSTTSADLYVDASSAATCTANDDEATVKCRGSTFDTKKSSTYKELKPSPAFNNSDYEDMDGSWAQDVVGIANLRIENVQFGVAENIDSPTGAALGVMGLSYSESQDSGLSYPNMPDILRSMGVIKSRLYSIYLNDVASTGSVLFGGIDKSKFSGQLETVNFIPYEDEEEIYEPLTTITDFSATVGGGSNNINAWRSTDKGVPTRLDTASAPWAVPYSFYDEYIKPMFDYVDSLQQAPCSARNRDDSITLTFGGAAKITIPLHEFLVPVYDPDSGKALKLNNTQEDLCVLLIEPTLDAGIGSTTAGAAILRSMYTVFDLDNGQVSIAQARLNSTAKPDIVTVEAGPSGVAKAVNAHSPSEAQTYSIAPANQSGTAILHVSTAKSTIGAATGAAAIPVNGQGSGASENSSATFKSAAVSAISHETEWKILCMAGLVSLFVLTGASLV</sequence>
<feature type="disulfide bond" evidence="2">
    <location>
        <begin position="306"/>
        <end position="355"/>
    </location>
</feature>
<dbReference type="PRINTS" id="PR00792">
    <property type="entry name" value="PEPSIN"/>
</dbReference>
<dbReference type="Proteomes" id="UP000799421">
    <property type="component" value="Unassembled WGS sequence"/>
</dbReference>
<proteinExistence type="inferred from homology"/>
<gene>
    <name evidence="4" type="ORF">K470DRAFT_281484</name>
</gene>
<keyword evidence="4" id="KW-0645">Protease</keyword>
<keyword evidence="4" id="KW-0378">Hydrolase</keyword>